<dbReference type="PANTHER" id="PTHR12396:SF45">
    <property type="entry name" value="OS06G0702100 PROTEIN"/>
    <property type="match status" value="1"/>
</dbReference>
<comment type="caution">
    <text evidence="12">The sequence shown here is derived from an EMBL/GenBank/DDBJ whole genome shotgun (WGS) entry which is preliminary data.</text>
</comment>
<dbReference type="Gene3D" id="3.30.40.100">
    <property type="match status" value="1"/>
</dbReference>
<evidence type="ECO:0000256" key="3">
    <source>
        <dbReference type="ARBA" id="ARBA00022771"/>
    </source>
</evidence>
<dbReference type="PANTHER" id="PTHR12396">
    <property type="entry name" value="METHYL-CPG BINDING PROTEIN, MBD"/>
    <property type="match status" value="1"/>
</dbReference>
<dbReference type="Pfam" id="PF07496">
    <property type="entry name" value="zf-CW"/>
    <property type="match status" value="1"/>
</dbReference>
<gene>
    <name evidence="12" type="ORF">QYE76_035241</name>
</gene>
<dbReference type="GO" id="GO:0008270">
    <property type="term" value="F:zinc ion binding"/>
    <property type="evidence" value="ECO:0007669"/>
    <property type="project" value="UniProtKB-KW"/>
</dbReference>
<evidence type="ECO:0000256" key="1">
    <source>
        <dbReference type="ARBA" id="ARBA00004123"/>
    </source>
</evidence>
<proteinExistence type="predicted"/>
<dbReference type="Proteomes" id="UP001231189">
    <property type="component" value="Unassembled WGS sequence"/>
</dbReference>
<dbReference type="InterPro" id="IPR001739">
    <property type="entry name" value="Methyl_CpG_DNA-bd"/>
</dbReference>
<evidence type="ECO:0000256" key="6">
    <source>
        <dbReference type="ARBA" id="ARBA00023125"/>
    </source>
</evidence>
<organism evidence="12 13">
    <name type="scientific">Lolium multiflorum</name>
    <name type="common">Italian ryegrass</name>
    <name type="synonym">Lolium perenne subsp. multiflorum</name>
    <dbReference type="NCBI Taxonomy" id="4521"/>
    <lineage>
        <taxon>Eukaryota</taxon>
        <taxon>Viridiplantae</taxon>
        <taxon>Streptophyta</taxon>
        <taxon>Embryophyta</taxon>
        <taxon>Tracheophyta</taxon>
        <taxon>Spermatophyta</taxon>
        <taxon>Magnoliopsida</taxon>
        <taxon>Liliopsida</taxon>
        <taxon>Poales</taxon>
        <taxon>Poaceae</taxon>
        <taxon>BOP clade</taxon>
        <taxon>Pooideae</taxon>
        <taxon>Poodae</taxon>
        <taxon>Poeae</taxon>
        <taxon>Poeae Chloroplast Group 2 (Poeae type)</taxon>
        <taxon>Loliodinae</taxon>
        <taxon>Loliinae</taxon>
        <taxon>Lolium</taxon>
    </lineage>
</organism>
<evidence type="ECO:0000259" key="11">
    <source>
        <dbReference type="PROSITE" id="PS51050"/>
    </source>
</evidence>
<evidence type="ECO:0000256" key="5">
    <source>
        <dbReference type="ARBA" id="ARBA00023015"/>
    </source>
</evidence>
<comment type="subcellular location">
    <subcellularLocation>
        <location evidence="1">Nucleus</location>
    </subcellularLocation>
</comment>
<sequence>MAMDFIRKGTSMGNFRGHNPETGMVHSHKSRRPRRKFITSGSDDDDEDYTDKDYSVEEESNQLVLYEPRTTTHRKQREVQFAEPIYHSTPLQQRSPKAKYGHSKVLPSIGAYTVQCADCFKWRIVPTKEKYEELRETISQQLFVCARACEWNRPLSCDDPEDMSQDENHLWALDKPEIPQPPPGWDRDVRIRAEGCSKFADVYYTSPSGTTLRSMVEIGRYLAENPYYIQQGVNLSQFSMLTPQPLQADYIRKRKYPATRHLPEPLEPFEVSPLASAPPPTRRELLRMGTSASNPVDLDESEVYDAPPLRTKKRTPRQASPSSSEHTRSTVTTASSSGEPKKRSLKQVSSSRRRPTPPPSWPHSGRQPQGSLSDIEHVEL</sequence>
<feature type="compositionally biased region" description="Basic residues" evidence="9">
    <location>
        <begin position="26"/>
        <end position="37"/>
    </location>
</feature>
<keyword evidence="13" id="KW-1185">Reference proteome</keyword>
<keyword evidence="8" id="KW-0539">Nucleus</keyword>
<feature type="region of interest" description="Disordered" evidence="9">
    <location>
        <begin position="8"/>
        <end position="51"/>
    </location>
</feature>
<keyword evidence="7" id="KW-0804">Transcription</keyword>
<dbReference type="GO" id="GO:0005634">
    <property type="term" value="C:nucleus"/>
    <property type="evidence" value="ECO:0007669"/>
    <property type="project" value="UniProtKB-SubCell"/>
</dbReference>
<feature type="domain" description="MBD" evidence="10">
    <location>
        <begin position="171"/>
        <end position="245"/>
    </location>
</feature>
<protein>
    <submittedName>
        <fullName evidence="12">Uncharacterized protein</fullName>
    </submittedName>
</protein>
<dbReference type="InterPro" id="IPR016177">
    <property type="entry name" value="DNA-bd_dom_sf"/>
</dbReference>
<feature type="region of interest" description="Disordered" evidence="9">
    <location>
        <begin position="262"/>
        <end position="380"/>
    </location>
</feature>
<evidence type="ECO:0000313" key="12">
    <source>
        <dbReference type="EMBL" id="KAK1611568.1"/>
    </source>
</evidence>
<dbReference type="Pfam" id="PF01429">
    <property type="entry name" value="MBD"/>
    <property type="match status" value="1"/>
</dbReference>
<evidence type="ECO:0000256" key="7">
    <source>
        <dbReference type="ARBA" id="ARBA00023163"/>
    </source>
</evidence>
<feature type="compositionally biased region" description="Acidic residues" evidence="9">
    <location>
        <begin position="42"/>
        <end position="51"/>
    </location>
</feature>
<evidence type="ECO:0000256" key="4">
    <source>
        <dbReference type="ARBA" id="ARBA00022833"/>
    </source>
</evidence>
<evidence type="ECO:0000259" key="10">
    <source>
        <dbReference type="PROSITE" id="PS50982"/>
    </source>
</evidence>
<name>A0AAD8VP07_LOLMU</name>
<evidence type="ECO:0000256" key="2">
    <source>
        <dbReference type="ARBA" id="ARBA00022723"/>
    </source>
</evidence>
<accession>A0AAD8VP07</accession>
<keyword evidence="6" id="KW-0238">DNA-binding</keyword>
<keyword evidence="5" id="KW-0805">Transcription regulation</keyword>
<dbReference type="CDD" id="cd01396">
    <property type="entry name" value="MeCP2_MBD"/>
    <property type="match status" value="1"/>
</dbReference>
<evidence type="ECO:0000313" key="13">
    <source>
        <dbReference type="Proteomes" id="UP001231189"/>
    </source>
</evidence>
<dbReference type="InterPro" id="IPR011124">
    <property type="entry name" value="Znf_CW"/>
</dbReference>
<dbReference type="GO" id="GO:0003677">
    <property type="term" value="F:DNA binding"/>
    <property type="evidence" value="ECO:0007669"/>
    <property type="project" value="UniProtKB-KW"/>
</dbReference>
<evidence type="ECO:0000256" key="9">
    <source>
        <dbReference type="SAM" id="MobiDB-lite"/>
    </source>
</evidence>
<keyword evidence="2" id="KW-0479">Metal-binding</keyword>
<keyword evidence="3" id="KW-0863">Zinc-finger</keyword>
<dbReference type="EMBL" id="JAUUTY010000007">
    <property type="protein sequence ID" value="KAK1611568.1"/>
    <property type="molecule type" value="Genomic_DNA"/>
</dbReference>
<feature type="domain" description="CW-type" evidence="11">
    <location>
        <begin position="106"/>
        <end position="165"/>
    </location>
</feature>
<dbReference type="AlphaFoldDB" id="A0AAD8VP07"/>
<dbReference type="Gene3D" id="3.30.890.10">
    <property type="entry name" value="Methyl-cpg-binding Protein 2, Chain A"/>
    <property type="match status" value="1"/>
</dbReference>
<feature type="compositionally biased region" description="Polar residues" evidence="9">
    <location>
        <begin position="317"/>
        <end position="338"/>
    </location>
</feature>
<reference evidence="12" key="1">
    <citation type="submission" date="2023-07" db="EMBL/GenBank/DDBJ databases">
        <title>A chromosome-level genome assembly of Lolium multiflorum.</title>
        <authorList>
            <person name="Chen Y."/>
            <person name="Copetti D."/>
            <person name="Kolliker R."/>
            <person name="Studer B."/>
        </authorList>
    </citation>
    <scope>NUCLEOTIDE SEQUENCE</scope>
    <source>
        <strain evidence="12">02402/16</strain>
        <tissue evidence="12">Leaf</tissue>
    </source>
</reference>
<keyword evidence="4" id="KW-0862">Zinc</keyword>
<evidence type="ECO:0000256" key="8">
    <source>
        <dbReference type="ARBA" id="ARBA00023242"/>
    </source>
</evidence>
<dbReference type="SMART" id="SM00391">
    <property type="entry name" value="MBD"/>
    <property type="match status" value="1"/>
</dbReference>
<dbReference type="PROSITE" id="PS51050">
    <property type="entry name" value="ZF_CW"/>
    <property type="match status" value="1"/>
</dbReference>
<dbReference type="PROSITE" id="PS50982">
    <property type="entry name" value="MBD"/>
    <property type="match status" value="1"/>
</dbReference>
<dbReference type="SUPFAM" id="SSF54171">
    <property type="entry name" value="DNA-binding domain"/>
    <property type="match status" value="1"/>
</dbReference>